<gene>
    <name evidence="6" type="ORF">BV898_03675</name>
</gene>
<keyword evidence="7" id="KW-1185">Reference proteome</keyword>
<dbReference type="SMART" id="SM00078">
    <property type="entry name" value="IlGF"/>
    <property type="match status" value="1"/>
</dbReference>
<dbReference type="InterPro" id="IPR036438">
    <property type="entry name" value="Insulin-like_sf"/>
</dbReference>
<comment type="caution">
    <text evidence="6">The sequence shown here is derived from an EMBL/GenBank/DDBJ whole genome shotgun (WGS) entry which is preliminary data.</text>
</comment>
<dbReference type="GO" id="GO:0005576">
    <property type="term" value="C:extracellular region"/>
    <property type="evidence" value="ECO:0007669"/>
    <property type="project" value="InterPro"/>
</dbReference>
<dbReference type="Gene3D" id="1.10.100.10">
    <property type="entry name" value="Insulin-like"/>
    <property type="match status" value="1"/>
</dbReference>
<dbReference type="GO" id="GO:0005179">
    <property type="term" value="F:hormone activity"/>
    <property type="evidence" value="ECO:0007669"/>
    <property type="project" value="InterPro"/>
</dbReference>
<feature type="compositionally biased region" description="Low complexity" evidence="3">
    <location>
        <begin position="118"/>
        <end position="134"/>
    </location>
</feature>
<dbReference type="PRINTS" id="PR00276">
    <property type="entry name" value="INSULINFAMLY"/>
</dbReference>
<feature type="signal peptide" evidence="4">
    <location>
        <begin position="1"/>
        <end position="26"/>
    </location>
</feature>
<dbReference type="PROSITE" id="PS00262">
    <property type="entry name" value="INSULIN"/>
    <property type="match status" value="1"/>
</dbReference>
<evidence type="ECO:0000313" key="7">
    <source>
        <dbReference type="Proteomes" id="UP000192578"/>
    </source>
</evidence>
<feature type="chain" id="PRO_5012935599" description="Insulin-like domain-containing protein" evidence="4">
    <location>
        <begin position="27"/>
        <end position="175"/>
    </location>
</feature>
<dbReference type="Proteomes" id="UP000192578">
    <property type="component" value="Unassembled WGS sequence"/>
</dbReference>
<sequence length="175" mass="18844">MSIYGLQRFVSLCLLSLMCCITPLLTAPAGSAPGEARRNICGTGLAEVLKMLCKGKYQSPQKNKDAGDIDQEVTSVTQECCSKACSLPQLANYCAVKPDMMEDFECHVRNESAHMSPSRGSASSGSGDSGSSLRGSGGGGGRLADLGRLNLYEASLLERRLDDYEAIPFRQRRKR</sequence>
<reference evidence="7" key="1">
    <citation type="submission" date="2017-01" db="EMBL/GenBank/DDBJ databases">
        <title>Comparative genomics of anhydrobiosis in the tardigrade Hypsibius dujardini.</title>
        <authorList>
            <person name="Yoshida Y."/>
            <person name="Koutsovoulos G."/>
            <person name="Laetsch D."/>
            <person name="Stevens L."/>
            <person name="Kumar S."/>
            <person name="Horikawa D."/>
            <person name="Ishino K."/>
            <person name="Komine S."/>
            <person name="Tomita M."/>
            <person name="Blaxter M."/>
            <person name="Arakawa K."/>
        </authorList>
    </citation>
    <scope>NUCLEOTIDE SEQUENCE [LARGE SCALE GENOMIC DNA]</scope>
    <source>
        <strain evidence="7">Z151</strain>
    </source>
</reference>
<evidence type="ECO:0000256" key="3">
    <source>
        <dbReference type="SAM" id="MobiDB-lite"/>
    </source>
</evidence>
<keyword evidence="2 4" id="KW-0732">Signal</keyword>
<comment type="similarity">
    <text evidence="1">Belongs to the insulin family.</text>
</comment>
<dbReference type="EMBL" id="MTYJ01000017">
    <property type="protein sequence ID" value="OQV22501.1"/>
    <property type="molecule type" value="Genomic_DNA"/>
</dbReference>
<protein>
    <recommendedName>
        <fullName evidence="5">Insulin-like domain-containing protein</fullName>
    </recommendedName>
</protein>
<accession>A0A1W0X589</accession>
<evidence type="ECO:0000256" key="2">
    <source>
        <dbReference type="ARBA" id="ARBA00022729"/>
    </source>
</evidence>
<dbReference type="InterPro" id="IPR022352">
    <property type="entry name" value="Ins/IGF/rlx"/>
</dbReference>
<name>A0A1W0X589_HYPEX</name>
<dbReference type="SUPFAM" id="SSF56994">
    <property type="entry name" value="Insulin-like"/>
    <property type="match status" value="1"/>
</dbReference>
<evidence type="ECO:0000256" key="1">
    <source>
        <dbReference type="ARBA" id="ARBA00009034"/>
    </source>
</evidence>
<dbReference type="InterPro" id="IPR022353">
    <property type="entry name" value="Insulin_CS"/>
</dbReference>
<proteinExistence type="inferred from homology"/>
<feature type="region of interest" description="Disordered" evidence="3">
    <location>
        <begin position="112"/>
        <end position="144"/>
    </location>
</feature>
<dbReference type="OrthoDB" id="10019596at2759"/>
<organism evidence="6 7">
    <name type="scientific">Hypsibius exemplaris</name>
    <name type="common">Freshwater tardigrade</name>
    <dbReference type="NCBI Taxonomy" id="2072580"/>
    <lineage>
        <taxon>Eukaryota</taxon>
        <taxon>Metazoa</taxon>
        <taxon>Ecdysozoa</taxon>
        <taxon>Tardigrada</taxon>
        <taxon>Eutardigrada</taxon>
        <taxon>Parachela</taxon>
        <taxon>Hypsibioidea</taxon>
        <taxon>Hypsibiidae</taxon>
        <taxon>Hypsibius</taxon>
    </lineage>
</organism>
<dbReference type="InterPro" id="IPR016179">
    <property type="entry name" value="Insulin-like"/>
</dbReference>
<evidence type="ECO:0000313" key="6">
    <source>
        <dbReference type="EMBL" id="OQV22501.1"/>
    </source>
</evidence>
<dbReference type="AlphaFoldDB" id="A0A1W0X589"/>
<feature type="domain" description="Insulin-like" evidence="5">
    <location>
        <begin position="38"/>
        <end position="94"/>
    </location>
</feature>
<evidence type="ECO:0000256" key="4">
    <source>
        <dbReference type="SAM" id="SignalP"/>
    </source>
</evidence>
<evidence type="ECO:0000259" key="5">
    <source>
        <dbReference type="SMART" id="SM00078"/>
    </source>
</evidence>